<evidence type="ECO:0000313" key="2">
    <source>
        <dbReference type="EMBL" id="EME37595.1"/>
    </source>
</evidence>
<feature type="region of interest" description="Disordered" evidence="1">
    <location>
        <begin position="213"/>
        <end position="243"/>
    </location>
</feature>
<dbReference type="AlphaFoldDB" id="M2YGE9"/>
<gene>
    <name evidence="2" type="ORF">C884_01646</name>
</gene>
<keyword evidence="3" id="KW-1185">Reference proteome</keyword>
<dbReference type="EMBL" id="ANHZ02000003">
    <property type="protein sequence ID" value="EME37595.1"/>
    <property type="molecule type" value="Genomic_DNA"/>
</dbReference>
<sequence>MAKKPRPTPSPAVMRGRRDPALSVEPVDWTPAPARRAQQAAEEAEQQRRLREEQQRLNQQRQQVAARISAGPSAPAPQPPADALYTVASGAPAPTARGSRVRLSEDRVHVVGAWEATLAQLQEAVDSPDDVWTVDLGRTDHFLRGELCVQVTRAEGAVVGIFRSGWATARRPEQPLPAEPGSAPRASGKQGTRYPTTQRDLLERLRAAGFEVTTSGPTHGKITHPEHPGRFLPFASTPSTSRHGRHMVTAVRRVFGIDLRDRP</sequence>
<reference evidence="2 3" key="1">
    <citation type="journal article" date="2014" name="Genome Announc.">
        <title>Draft Genome Sequence of Kocuria palustris PEL.</title>
        <authorList>
            <person name="Sharma G."/>
            <person name="Khatri I."/>
            <person name="Subramanian S."/>
        </authorList>
    </citation>
    <scope>NUCLEOTIDE SEQUENCE [LARGE SCALE GENOMIC DNA]</scope>
    <source>
        <strain evidence="2 3">PEL</strain>
    </source>
</reference>
<feature type="compositionally biased region" description="Low complexity" evidence="1">
    <location>
        <begin position="32"/>
        <end position="41"/>
    </location>
</feature>
<feature type="compositionally biased region" description="Low complexity" evidence="1">
    <location>
        <begin position="56"/>
        <end position="73"/>
    </location>
</feature>
<dbReference type="RefSeq" id="WP_006213720.1">
    <property type="nucleotide sequence ID" value="NZ_ANHZ02000003.1"/>
</dbReference>
<feature type="region of interest" description="Disordered" evidence="1">
    <location>
        <begin position="1"/>
        <end position="86"/>
    </location>
</feature>
<feature type="region of interest" description="Disordered" evidence="1">
    <location>
        <begin position="170"/>
        <end position="195"/>
    </location>
</feature>
<protein>
    <submittedName>
        <fullName evidence="2">Uncharacterized protein</fullName>
    </submittedName>
</protein>
<dbReference type="Proteomes" id="UP000009877">
    <property type="component" value="Unassembled WGS sequence"/>
</dbReference>
<dbReference type="STRING" id="71999.KPaMU14_01055"/>
<comment type="caution">
    <text evidence="2">The sequence shown here is derived from an EMBL/GenBank/DDBJ whole genome shotgun (WGS) entry which is preliminary data.</text>
</comment>
<organism evidence="2 3">
    <name type="scientific">Kocuria palustris PEL</name>
    <dbReference type="NCBI Taxonomy" id="1236550"/>
    <lineage>
        <taxon>Bacteria</taxon>
        <taxon>Bacillati</taxon>
        <taxon>Actinomycetota</taxon>
        <taxon>Actinomycetes</taxon>
        <taxon>Micrococcales</taxon>
        <taxon>Micrococcaceae</taxon>
        <taxon>Kocuria</taxon>
    </lineage>
</organism>
<feature type="compositionally biased region" description="Basic and acidic residues" evidence="1">
    <location>
        <begin position="45"/>
        <end position="55"/>
    </location>
</feature>
<evidence type="ECO:0000313" key="3">
    <source>
        <dbReference type="Proteomes" id="UP000009877"/>
    </source>
</evidence>
<proteinExistence type="predicted"/>
<evidence type="ECO:0000256" key="1">
    <source>
        <dbReference type="SAM" id="MobiDB-lite"/>
    </source>
</evidence>
<name>M2YGE9_9MICC</name>
<accession>M2YGE9</accession>